<evidence type="ECO:0000313" key="2">
    <source>
        <dbReference type="EMBL" id="ROR92551.1"/>
    </source>
</evidence>
<protein>
    <submittedName>
        <fullName evidence="2">Uncharacterized protein</fullName>
    </submittedName>
</protein>
<proteinExistence type="predicted"/>
<evidence type="ECO:0000256" key="1">
    <source>
        <dbReference type="SAM" id="MobiDB-lite"/>
    </source>
</evidence>
<feature type="region of interest" description="Disordered" evidence="1">
    <location>
        <begin position="82"/>
        <end position="102"/>
    </location>
</feature>
<reference evidence="2 3" key="1">
    <citation type="submission" date="2018-11" db="EMBL/GenBank/DDBJ databases">
        <title>Sequencing the genomes of 1000 actinobacteria strains.</title>
        <authorList>
            <person name="Klenk H.-P."/>
        </authorList>
    </citation>
    <scope>NUCLEOTIDE SEQUENCE [LARGE SCALE GENOMIC DNA]</scope>
    <source>
        <strain evidence="2 3">DSM 12652</strain>
    </source>
</reference>
<comment type="caution">
    <text evidence="2">The sequence shown here is derived from an EMBL/GenBank/DDBJ whole genome shotgun (WGS) entry which is preliminary data.</text>
</comment>
<keyword evidence="3" id="KW-1185">Reference proteome</keyword>
<dbReference type="OrthoDB" id="3784286at2"/>
<dbReference type="AlphaFoldDB" id="A0A3N2CYE1"/>
<gene>
    <name evidence="2" type="ORF">EDD33_3442</name>
</gene>
<accession>A0A3N2CYE1</accession>
<dbReference type="EMBL" id="RKHO01000001">
    <property type="protein sequence ID" value="ROR92551.1"/>
    <property type="molecule type" value="Genomic_DNA"/>
</dbReference>
<dbReference type="Proteomes" id="UP000281738">
    <property type="component" value="Unassembled WGS sequence"/>
</dbReference>
<sequence>MSELGLELNALRAGSRDWTEVADRMSTTAELFEQTSSMSLGDSVRASAADFLDAWAGYAQESADIATGFSGALTAAADRYGETDDASGQGFSDLDGRLGPAR</sequence>
<name>A0A3N2CYE1_9ACTN</name>
<organism evidence="2 3">
    <name type="scientific">Nocardioides aurantiacus</name>
    <dbReference type="NCBI Taxonomy" id="86796"/>
    <lineage>
        <taxon>Bacteria</taxon>
        <taxon>Bacillati</taxon>
        <taxon>Actinomycetota</taxon>
        <taxon>Actinomycetes</taxon>
        <taxon>Propionibacteriales</taxon>
        <taxon>Nocardioidaceae</taxon>
        <taxon>Nocardioides</taxon>
    </lineage>
</organism>
<evidence type="ECO:0000313" key="3">
    <source>
        <dbReference type="Proteomes" id="UP000281738"/>
    </source>
</evidence>
<dbReference type="RefSeq" id="WP_123392197.1">
    <property type="nucleotide sequence ID" value="NZ_RKHO01000001.1"/>
</dbReference>